<feature type="region of interest" description="Disordered" evidence="15">
    <location>
        <begin position="149"/>
        <end position="174"/>
    </location>
</feature>
<dbReference type="Pfam" id="PF01483">
    <property type="entry name" value="P_proprotein"/>
    <property type="match status" value="1"/>
</dbReference>
<dbReference type="FunFam" id="3.40.50.200:FF:000005">
    <property type="entry name" value="Proprotein convertase subtilisin/kexin type 7"/>
    <property type="match status" value="1"/>
</dbReference>
<dbReference type="InterPro" id="IPR000209">
    <property type="entry name" value="Peptidase_S8/S53_dom"/>
</dbReference>
<feature type="active site" description="Charge relay system" evidence="12 13">
    <location>
        <position position="565"/>
    </location>
</feature>
<feature type="compositionally biased region" description="Polar residues" evidence="15">
    <location>
        <begin position="914"/>
        <end position="926"/>
    </location>
</feature>
<dbReference type="GO" id="GO:0005802">
    <property type="term" value="C:trans-Golgi network"/>
    <property type="evidence" value="ECO:0007669"/>
    <property type="project" value="TreeGrafter"/>
</dbReference>
<feature type="compositionally biased region" description="Low complexity" evidence="15">
    <location>
        <begin position="869"/>
        <end position="882"/>
    </location>
</feature>
<dbReference type="PANTHER" id="PTHR42884">
    <property type="entry name" value="PROPROTEIN CONVERTASE SUBTILISIN/KEXIN-RELATED"/>
    <property type="match status" value="1"/>
</dbReference>
<dbReference type="RefSeq" id="XP_013383685.1">
    <property type="nucleotide sequence ID" value="XM_013528231.2"/>
</dbReference>
<dbReference type="PANTHER" id="PTHR42884:SF28">
    <property type="entry name" value="PROPROTEIN CONVERTASE SUBTILISIN_KEXIN TYPE 7"/>
    <property type="match status" value="1"/>
</dbReference>
<keyword evidence="9" id="KW-0472">Membrane</keyword>
<dbReference type="InterPro" id="IPR022398">
    <property type="entry name" value="Peptidase_S8_His-AS"/>
</dbReference>
<keyword evidence="8" id="KW-1133">Transmembrane helix</keyword>
<dbReference type="SUPFAM" id="SSF49785">
    <property type="entry name" value="Galactose-binding domain-like"/>
    <property type="match status" value="1"/>
</dbReference>
<dbReference type="Pfam" id="PF00082">
    <property type="entry name" value="Peptidase_S8"/>
    <property type="match status" value="1"/>
</dbReference>
<evidence type="ECO:0000256" key="3">
    <source>
        <dbReference type="ARBA" id="ARBA00022685"/>
    </source>
</evidence>
<dbReference type="PROSITE" id="PS00136">
    <property type="entry name" value="SUBTILASE_ASP"/>
    <property type="match status" value="1"/>
</dbReference>
<evidence type="ECO:0000256" key="11">
    <source>
        <dbReference type="ARBA" id="ARBA00023180"/>
    </source>
</evidence>
<feature type="region of interest" description="Disordered" evidence="15">
    <location>
        <begin position="861"/>
        <end position="884"/>
    </location>
</feature>
<evidence type="ECO:0000313" key="17">
    <source>
        <dbReference type="Proteomes" id="UP000085678"/>
    </source>
</evidence>
<organism evidence="17 18">
    <name type="scientific">Lingula anatina</name>
    <name type="common">Brachiopod</name>
    <name type="synonym">Lingula unguis</name>
    <dbReference type="NCBI Taxonomy" id="7574"/>
    <lineage>
        <taxon>Eukaryota</taxon>
        <taxon>Metazoa</taxon>
        <taxon>Spiralia</taxon>
        <taxon>Lophotrochozoa</taxon>
        <taxon>Brachiopoda</taxon>
        <taxon>Linguliformea</taxon>
        <taxon>Lingulata</taxon>
        <taxon>Lingulida</taxon>
        <taxon>Linguloidea</taxon>
        <taxon>Lingulidae</taxon>
        <taxon>Lingula</taxon>
    </lineage>
</organism>
<dbReference type="AlphaFoldDB" id="A0A1S3HCF5"/>
<evidence type="ECO:0000256" key="10">
    <source>
        <dbReference type="ARBA" id="ARBA00023145"/>
    </source>
</evidence>
<comment type="similarity">
    <text evidence="13 14">Belongs to the peptidase S8 family.</text>
</comment>
<dbReference type="SUPFAM" id="SSF52743">
    <property type="entry name" value="Subtilisin-like"/>
    <property type="match status" value="1"/>
</dbReference>
<dbReference type="GO" id="GO:0016485">
    <property type="term" value="P:protein processing"/>
    <property type="evidence" value="ECO:0007669"/>
    <property type="project" value="TreeGrafter"/>
</dbReference>
<dbReference type="GeneID" id="106154020"/>
<evidence type="ECO:0000256" key="1">
    <source>
        <dbReference type="ARBA" id="ARBA00004370"/>
    </source>
</evidence>
<keyword evidence="5" id="KW-0732">Signal</keyword>
<reference evidence="18" key="1">
    <citation type="submission" date="2025-08" db="UniProtKB">
        <authorList>
            <consortium name="RefSeq"/>
        </authorList>
    </citation>
    <scope>IDENTIFICATION</scope>
    <source>
        <tissue evidence="18">Gonads</tissue>
    </source>
</reference>
<keyword evidence="6 13" id="KW-0378">Hydrolase</keyword>
<dbReference type="InterPro" id="IPR023827">
    <property type="entry name" value="Peptidase_S8_Asp-AS"/>
</dbReference>
<feature type="active site" description="Charge relay system" evidence="12 13">
    <location>
        <position position="388"/>
    </location>
</feature>
<dbReference type="PROSITE" id="PS51829">
    <property type="entry name" value="P_HOMO_B"/>
    <property type="match status" value="1"/>
</dbReference>
<evidence type="ECO:0000256" key="14">
    <source>
        <dbReference type="RuleBase" id="RU003355"/>
    </source>
</evidence>
<evidence type="ECO:0000256" key="4">
    <source>
        <dbReference type="ARBA" id="ARBA00022692"/>
    </source>
</evidence>
<name>A0A1S3HCF5_LINAN</name>
<dbReference type="PROSITE" id="PS00138">
    <property type="entry name" value="SUBTILASE_SER"/>
    <property type="match status" value="1"/>
</dbReference>
<keyword evidence="11" id="KW-0325">Glycoprotein</keyword>
<evidence type="ECO:0000256" key="13">
    <source>
        <dbReference type="PROSITE-ProRule" id="PRU01240"/>
    </source>
</evidence>
<dbReference type="STRING" id="7574.A0A1S3HCF5"/>
<dbReference type="OrthoDB" id="300641at2759"/>
<evidence type="ECO:0000256" key="2">
    <source>
        <dbReference type="ARBA" id="ARBA00022670"/>
    </source>
</evidence>
<protein>
    <submittedName>
        <fullName evidence="18">Proprotein convertase subtilisin/kexin type 7-like isoform X1</fullName>
    </submittedName>
</protein>
<accession>A0A1S3HCF5</accession>
<gene>
    <name evidence="18" type="primary">LOC106154020</name>
</gene>
<feature type="compositionally biased region" description="Polar residues" evidence="15">
    <location>
        <begin position="164"/>
        <end position="174"/>
    </location>
</feature>
<dbReference type="GO" id="GO:0000139">
    <property type="term" value="C:Golgi membrane"/>
    <property type="evidence" value="ECO:0007669"/>
    <property type="project" value="TreeGrafter"/>
</dbReference>
<keyword evidence="10" id="KW-0865">Zymogen</keyword>
<dbReference type="InterPro" id="IPR002884">
    <property type="entry name" value="P_dom"/>
</dbReference>
<proteinExistence type="inferred from homology"/>
<evidence type="ECO:0000256" key="15">
    <source>
        <dbReference type="SAM" id="MobiDB-lite"/>
    </source>
</evidence>
<evidence type="ECO:0000256" key="7">
    <source>
        <dbReference type="ARBA" id="ARBA00022825"/>
    </source>
</evidence>
<evidence type="ECO:0000256" key="12">
    <source>
        <dbReference type="PIRSR" id="PIRSR615500-1"/>
    </source>
</evidence>
<evidence type="ECO:0000256" key="9">
    <source>
        <dbReference type="ARBA" id="ARBA00023136"/>
    </source>
</evidence>
<evidence type="ECO:0000256" key="6">
    <source>
        <dbReference type="ARBA" id="ARBA00022801"/>
    </source>
</evidence>
<dbReference type="InterPro" id="IPR036852">
    <property type="entry name" value="Peptidase_S8/S53_dom_sf"/>
</dbReference>
<feature type="compositionally biased region" description="Polar residues" evidence="15">
    <location>
        <begin position="933"/>
        <end position="946"/>
    </location>
</feature>
<feature type="active site" description="Charge relay system" evidence="12 13">
    <location>
        <position position="348"/>
    </location>
</feature>
<evidence type="ECO:0000313" key="18">
    <source>
        <dbReference type="RefSeq" id="XP_013383685.1"/>
    </source>
</evidence>
<dbReference type="InterPro" id="IPR023828">
    <property type="entry name" value="Peptidase_S8_Ser-AS"/>
</dbReference>
<keyword evidence="7 13" id="KW-0720">Serine protease</keyword>
<dbReference type="CDD" id="cd04059">
    <property type="entry name" value="Peptidases_S8_Protein_convertases_Kexins_Furin-like"/>
    <property type="match status" value="1"/>
</dbReference>
<dbReference type="InterPro" id="IPR008979">
    <property type="entry name" value="Galactose-bd-like_sf"/>
</dbReference>
<dbReference type="PROSITE" id="PS51892">
    <property type="entry name" value="SUBTILASE"/>
    <property type="match status" value="1"/>
</dbReference>
<dbReference type="FunFam" id="2.60.120.260:FF:000026">
    <property type="entry name" value="proprotein convertase subtilisin/kexin type 7"/>
    <property type="match status" value="1"/>
</dbReference>
<dbReference type="Gene3D" id="3.40.50.200">
    <property type="entry name" value="Peptidase S8/S53 domain"/>
    <property type="match status" value="1"/>
</dbReference>
<dbReference type="Proteomes" id="UP000085678">
    <property type="component" value="Unplaced"/>
</dbReference>
<feature type="region of interest" description="Disordered" evidence="15">
    <location>
        <begin position="905"/>
        <end position="946"/>
    </location>
</feature>
<evidence type="ECO:0000256" key="8">
    <source>
        <dbReference type="ARBA" id="ARBA00022989"/>
    </source>
</evidence>
<dbReference type="InterPro" id="IPR015500">
    <property type="entry name" value="Peptidase_S8_subtilisin-rel"/>
</dbReference>
<feature type="domain" description="P/Homo B" evidence="16">
    <location>
        <begin position="641"/>
        <end position="777"/>
    </location>
</feature>
<evidence type="ECO:0000256" key="5">
    <source>
        <dbReference type="ARBA" id="ARBA00022729"/>
    </source>
</evidence>
<comment type="subcellular location">
    <subcellularLocation>
        <location evidence="1">Membrane</location>
    </subcellularLocation>
</comment>
<dbReference type="InterPro" id="IPR034182">
    <property type="entry name" value="Kexin/furin"/>
</dbReference>
<keyword evidence="4" id="KW-0812">Transmembrane</keyword>
<keyword evidence="2 13" id="KW-0645">Protease</keyword>
<dbReference type="KEGG" id="lak:106154020"/>
<dbReference type="Gene3D" id="2.60.120.260">
    <property type="entry name" value="Galactose-binding domain-like"/>
    <property type="match status" value="1"/>
</dbReference>
<keyword evidence="17" id="KW-1185">Reference proteome</keyword>
<dbReference type="PROSITE" id="PS00137">
    <property type="entry name" value="SUBTILASE_HIS"/>
    <property type="match status" value="1"/>
</dbReference>
<evidence type="ECO:0000259" key="16">
    <source>
        <dbReference type="PROSITE" id="PS51829"/>
    </source>
</evidence>
<dbReference type="InParanoid" id="A0A1S3HCF5"/>
<dbReference type="GO" id="GO:0004252">
    <property type="term" value="F:serine-type endopeptidase activity"/>
    <property type="evidence" value="ECO:0007669"/>
    <property type="project" value="UniProtKB-UniRule"/>
</dbReference>
<sequence length="1024" mass="113740">MDCELQGIKAIMKMLIIKSNNMQVRSKGALCAWLCIFTLLQHTMNADAMEKHVKHHIDTKYHSAKIHSWAVKLQDSEHFYYYSSRCEHIKNIANSVSRAIADRLNGGLLSNSKIRASVVFYPMEYLQHFDIYMLELRLNNIPVSNVKETGASDAETKPSLGKVSRSQNAKVSQFDSSQKPLKKETFLYPKSVIKLTKHDSQGVFPESSQKSYIENTFLFLHSKTFKKQTMDMDSKSHKYQLIGDNIRTENEDILSKPGSREDLYLNSSTYLREVIQTVHHIMDVSPEVLWYSQQVIRPRVKRGWNFKDPAYPRQWHLHNEVNPQMDINVQEVWSRNISGRGVTVVVVDDGLEWTNPDIQDNYSPQGSWDLNSHDSDPMPAINKDKNHHGTRCAGEIGAVANSVCAVGVAFQAKVAGIRVLDGPMTDSLEATAFNKNMEVNDIYSCSWGPDDDGKTVDGPHILAQTAMEKGVNFGRQGYGSIYVVASGNGGFHGDNCNFDGYANSVYTVTIGAVDELGNMPYYAEECASMLAVTFSSGGPGLRNVVTTDWMVRGGTGCTDEHSGTSAAAPLAAGMIALMLQARSCLTWRDVQHIIVMTAVKVDEQAGHFTTNQAGLHHSHKHGFGLLDAWRLVNAAKVWDPVPWMSTYSSQEVTVHTKIPRHPQVLELNMTVSEEVLAGYNLFLLEHVQVTVTLSHPHRGSLDIHVTCPSGTDSVIATPRPKDSSSDGFQGWTFSTVRCWGENPVGIWKLKVTDRGNHIFPFGIFEKWQLVLFGSQMNRGNFEARKRLISDAVSGRYLYDNFTKPCPPPPANQGPEASIPPKTLKIILLIGVFCFLVALYDTFEYMFCYNDEKKAALVQPGSAGSMATSGSHVNNSHVNNPGNRGSEYARLLSNIEENIPMVEMPRNIPDRTSADRQSSFHDNSSYDSTREADSGQNSHHNFSQYQHNSNADSSVLYDSEVDGDLGLGSTGQNTKSVGAFSQAANIERSGKETGIQKWKKTMSKLSMGKFEEVSLLSSPDGDVSE</sequence>
<dbReference type="PRINTS" id="PR00723">
    <property type="entry name" value="SUBTILISIN"/>
</dbReference>
<keyword evidence="3" id="KW-0165">Cleavage on pair of basic residues</keyword>